<feature type="compositionally biased region" description="Basic and acidic residues" evidence="6">
    <location>
        <begin position="11"/>
        <end position="27"/>
    </location>
</feature>
<evidence type="ECO:0000259" key="8">
    <source>
        <dbReference type="Pfam" id="PF01814"/>
    </source>
</evidence>
<accession>A0A7Z2W1Z4</accession>
<feature type="compositionally biased region" description="Polar residues" evidence="6">
    <location>
        <begin position="1"/>
        <end position="10"/>
    </location>
</feature>
<dbReference type="InterPro" id="IPR011576">
    <property type="entry name" value="Pyridox_Oxase_N"/>
</dbReference>
<dbReference type="SUPFAM" id="SSF50475">
    <property type="entry name" value="FMN-binding split barrel"/>
    <property type="match status" value="1"/>
</dbReference>
<keyword evidence="3 5" id="KW-0288">FMN</keyword>
<comment type="pathway">
    <text evidence="5">Cofactor metabolism; pyridoxal 5'-phosphate salvage; pyridoxal 5'-phosphate from pyridoxine 5'-phosphate: step 1/1.</text>
</comment>
<evidence type="ECO:0000313" key="10">
    <source>
        <dbReference type="EMBL" id="QJE03300.1"/>
    </source>
</evidence>
<feature type="domain" description="Pyridoxamine 5'-phosphate oxidase N-terminal" evidence="7">
    <location>
        <begin position="269"/>
        <end position="393"/>
    </location>
</feature>
<feature type="binding site" evidence="5">
    <location>
        <position position="429"/>
    </location>
    <ligand>
        <name>FMN</name>
        <dbReference type="ChEBI" id="CHEBI:58210"/>
    </ligand>
</feature>
<evidence type="ECO:0000256" key="5">
    <source>
        <dbReference type="HAMAP-Rule" id="MF_01629"/>
    </source>
</evidence>
<dbReference type="PANTHER" id="PTHR10851:SF0">
    <property type="entry name" value="PYRIDOXINE-5'-PHOSPHATE OXIDASE"/>
    <property type="match status" value="1"/>
</dbReference>
<sequence length="447" mass="49177">MTFSQPNSTALHHDSNTHHDPLPSRYRPDFDQPIAVLKHCHGRIRKQLATLEKLLAHLPGHGADEQARQAAGAVLKYFDKAAHLHHDDEEQDLIPMLHATAQGEDAATLAALAPSILQDHKDMDAMWQDLHEQLRAIADGSGAWLAANTVQRFVASYQSHMEREEGTMAPMALRLFSAQQMAQLGQAMRRRRGIGAEGGAACAGAPPADGVESAGAASAAAAPATAATVVGGSAIGEQVAGLRKDYGQAVLDENDVADDPIDQFTRWFEQALKAQVNEPNAMSVATVDGDGRPTSRIVLIKQFDARGFAWYTNYDSQKGRQLAHNPFAALLFFWTELERQVRIEGRVERTSAAESDKYFNSRPLKSRLSAIASAQSAPIASRAALEDNYEAVARQAGDEPARPDHWGGFRLVPERIEFWQGRRSRFHDRIVYTRRADGGWTRERLQP</sequence>
<feature type="binding site" evidence="5">
    <location>
        <position position="358"/>
    </location>
    <ligand>
        <name>substrate</name>
    </ligand>
</feature>
<protein>
    <recommendedName>
        <fullName evidence="5">Pyridoxine/pyridoxamine 5'-phosphate oxidase</fullName>
        <ecNumber evidence="5">1.4.3.5</ecNumber>
    </recommendedName>
    <alternativeName>
        <fullName evidence="5">PNP/PMP oxidase</fullName>
        <shortName evidence="5">PNPOx</shortName>
    </alternativeName>
    <alternativeName>
        <fullName evidence="5">Pyridoxal 5'-phosphate synthase</fullName>
    </alternativeName>
</protein>
<feature type="binding site" evidence="5">
    <location>
        <begin position="425"/>
        <end position="427"/>
    </location>
    <ligand>
        <name>substrate</name>
    </ligand>
</feature>
<evidence type="ECO:0000256" key="2">
    <source>
        <dbReference type="ARBA" id="ARBA00022630"/>
    </source>
</evidence>
<keyword evidence="4 5" id="KW-0560">Oxidoreductase</keyword>
<feature type="binding site" evidence="5">
    <location>
        <position position="340"/>
    </location>
    <ligand>
        <name>FMN</name>
        <dbReference type="ChEBI" id="CHEBI:58210"/>
    </ligand>
</feature>
<organism evidence="10 11">
    <name type="scientific">Massilia forsythiae</name>
    <dbReference type="NCBI Taxonomy" id="2728020"/>
    <lineage>
        <taxon>Bacteria</taxon>
        <taxon>Pseudomonadati</taxon>
        <taxon>Pseudomonadota</taxon>
        <taxon>Betaproteobacteria</taxon>
        <taxon>Burkholderiales</taxon>
        <taxon>Oxalobacteraceae</taxon>
        <taxon>Telluria group</taxon>
        <taxon>Massilia</taxon>
    </lineage>
</organism>
<dbReference type="Gene3D" id="1.20.120.520">
    <property type="entry name" value="nmb1532 protein domain like"/>
    <property type="match status" value="1"/>
</dbReference>
<dbReference type="InterPro" id="IPR012312">
    <property type="entry name" value="Hemerythrin-like"/>
</dbReference>
<proteinExistence type="inferred from homology"/>
<dbReference type="EMBL" id="CP051685">
    <property type="protein sequence ID" value="QJE03300.1"/>
    <property type="molecule type" value="Genomic_DNA"/>
</dbReference>
<feature type="binding site" evidence="5">
    <location>
        <position position="362"/>
    </location>
    <ligand>
        <name>substrate</name>
    </ligand>
</feature>
<dbReference type="GO" id="GO:0010181">
    <property type="term" value="F:FMN binding"/>
    <property type="evidence" value="ECO:0007669"/>
    <property type="project" value="UniProtKB-UniRule"/>
</dbReference>
<evidence type="ECO:0000313" key="11">
    <source>
        <dbReference type="Proteomes" id="UP000502415"/>
    </source>
</evidence>
<dbReference type="InterPro" id="IPR012349">
    <property type="entry name" value="Split_barrel_FMN-bd"/>
</dbReference>
<dbReference type="Pfam" id="PF01243">
    <property type="entry name" value="PNPOx_N"/>
    <property type="match status" value="1"/>
</dbReference>
<comment type="catalytic activity">
    <reaction evidence="5">
        <text>pyridoxine 5'-phosphate + O2 = pyridoxal 5'-phosphate + H2O2</text>
        <dbReference type="Rhea" id="RHEA:15149"/>
        <dbReference type="ChEBI" id="CHEBI:15379"/>
        <dbReference type="ChEBI" id="CHEBI:16240"/>
        <dbReference type="ChEBI" id="CHEBI:58589"/>
        <dbReference type="ChEBI" id="CHEBI:597326"/>
        <dbReference type="EC" id="1.4.3.5"/>
    </reaction>
</comment>
<feature type="binding site" evidence="5">
    <location>
        <position position="301"/>
    </location>
    <ligand>
        <name>substrate</name>
    </ligand>
</feature>
<dbReference type="PANTHER" id="PTHR10851">
    <property type="entry name" value="PYRIDOXINE-5-PHOSPHATE OXIDASE"/>
    <property type="match status" value="1"/>
</dbReference>
<dbReference type="HAMAP" id="MF_01629">
    <property type="entry name" value="PdxH"/>
    <property type="match status" value="1"/>
</dbReference>
<feature type="domain" description="Pyridoxine 5'-phosphate oxidase dimerisation C-terminal" evidence="9">
    <location>
        <begin position="406"/>
        <end position="447"/>
    </location>
</feature>
<evidence type="ECO:0000256" key="4">
    <source>
        <dbReference type="ARBA" id="ARBA00023002"/>
    </source>
</evidence>
<evidence type="ECO:0000256" key="6">
    <source>
        <dbReference type="SAM" id="MobiDB-lite"/>
    </source>
</evidence>
<feature type="binding site" evidence="5">
    <location>
        <begin position="296"/>
        <end position="301"/>
    </location>
    <ligand>
        <name>FMN</name>
        <dbReference type="ChEBI" id="CHEBI:58210"/>
    </ligand>
</feature>
<dbReference type="Proteomes" id="UP000502415">
    <property type="component" value="Chromosome"/>
</dbReference>
<feature type="binding site" evidence="5">
    <location>
        <begin position="311"/>
        <end position="312"/>
    </location>
    <ligand>
        <name>FMN</name>
        <dbReference type="ChEBI" id="CHEBI:58210"/>
    </ligand>
</feature>
<evidence type="ECO:0000259" key="7">
    <source>
        <dbReference type="Pfam" id="PF01243"/>
    </source>
</evidence>
<dbReference type="AlphaFoldDB" id="A0A7Z2W1Z4"/>
<feature type="binding site" evidence="5">
    <location>
        <begin position="375"/>
        <end position="376"/>
    </location>
    <ligand>
        <name>FMN</name>
        <dbReference type="ChEBI" id="CHEBI:58210"/>
    </ligand>
</feature>
<dbReference type="Pfam" id="PF01814">
    <property type="entry name" value="Hemerythrin"/>
    <property type="match status" value="1"/>
</dbReference>
<evidence type="ECO:0000259" key="9">
    <source>
        <dbReference type="Pfam" id="PF10590"/>
    </source>
</evidence>
<feature type="binding site" evidence="5">
    <location>
        <position position="419"/>
    </location>
    <ligand>
        <name>FMN</name>
        <dbReference type="ChEBI" id="CHEBI:58210"/>
    </ligand>
</feature>
<dbReference type="UniPathway" id="UPA01068">
    <property type="reaction ID" value="UER00304"/>
</dbReference>
<dbReference type="Pfam" id="PF10590">
    <property type="entry name" value="PNP_phzG_C"/>
    <property type="match status" value="1"/>
</dbReference>
<dbReference type="EC" id="1.4.3.5" evidence="5"/>
<reference evidence="10 11" key="1">
    <citation type="submission" date="2020-04" db="EMBL/GenBank/DDBJ databases">
        <title>Genome sequencing of novel species.</title>
        <authorList>
            <person name="Heo J."/>
            <person name="Kim S.-J."/>
            <person name="Kim J.-S."/>
            <person name="Hong S.-B."/>
            <person name="Kwon S.-W."/>
        </authorList>
    </citation>
    <scope>NUCLEOTIDE SEQUENCE [LARGE SCALE GENOMIC DNA]</scope>
    <source>
        <strain evidence="10 11">GN2-R2</strain>
    </source>
</reference>
<feature type="binding site" evidence="5">
    <location>
        <position position="318"/>
    </location>
    <ligand>
        <name>FMN</name>
        <dbReference type="ChEBI" id="CHEBI:58210"/>
    </ligand>
</feature>
<dbReference type="KEGG" id="mfy:HH212_10825"/>
<dbReference type="Gene3D" id="2.30.110.10">
    <property type="entry name" value="Electron Transport, Fmn-binding Protein, Chain A"/>
    <property type="match status" value="1"/>
</dbReference>
<dbReference type="NCBIfam" id="NF004231">
    <property type="entry name" value="PRK05679.1"/>
    <property type="match status" value="1"/>
</dbReference>
<evidence type="ECO:0000256" key="1">
    <source>
        <dbReference type="ARBA" id="ARBA00007301"/>
    </source>
</evidence>
<feature type="domain" description="Hemerythrin-like" evidence="8">
    <location>
        <begin position="33"/>
        <end position="172"/>
    </location>
</feature>
<feature type="region of interest" description="Disordered" evidence="6">
    <location>
        <begin position="1"/>
        <end position="27"/>
    </location>
</feature>
<keyword evidence="5" id="KW-0664">Pyridoxine biosynthesis</keyword>
<dbReference type="GO" id="GO:0004733">
    <property type="term" value="F:pyridoxamine phosphate oxidase activity"/>
    <property type="evidence" value="ECO:0007669"/>
    <property type="project" value="UniProtKB-UniRule"/>
</dbReference>
<gene>
    <name evidence="5 10" type="primary">pdxH</name>
    <name evidence="10" type="ORF">HH212_10825</name>
</gene>
<dbReference type="CDD" id="cd12108">
    <property type="entry name" value="Hr-like"/>
    <property type="match status" value="1"/>
</dbReference>
<keyword evidence="11" id="KW-1185">Reference proteome</keyword>
<name>A0A7Z2W1Z4_9BURK</name>
<feature type="binding site" evidence="5">
    <location>
        <position position="366"/>
    </location>
    <ligand>
        <name>substrate</name>
    </ligand>
</feature>
<evidence type="ECO:0000256" key="3">
    <source>
        <dbReference type="ARBA" id="ARBA00022643"/>
    </source>
</evidence>
<comment type="pathway">
    <text evidence="5">Cofactor metabolism; pyridoxal 5'-phosphate salvage; pyridoxal 5'-phosphate from pyridoxamine 5'-phosphate: step 1/1.</text>
</comment>
<dbReference type="GO" id="GO:0008615">
    <property type="term" value="P:pyridoxine biosynthetic process"/>
    <property type="evidence" value="ECO:0007669"/>
    <property type="project" value="UniProtKB-UniRule"/>
</dbReference>
<comment type="cofactor">
    <cofactor evidence="5">
        <name>FMN</name>
        <dbReference type="ChEBI" id="CHEBI:58210"/>
    </cofactor>
    <text evidence="5">Binds 1 FMN per subunit.</text>
</comment>
<comment type="subunit">
    <text evidence="5">Homodimer.</text>
</comment>
<comment type="caution">
    <text evidence="5">Lacks conserved residue(s) required for the propagation of feature annotation.</text>
</comment>
<keyword evidence="2 5" id="KW-0285">Flavoprotein</keyword>
<dbReference type="InterPro" id="IPR000659">
    <property type="entry name" value="Pyridox_Oxase"/>
</dbReference>
<comment type="similarity">
    <text evidence="1 5">Belongs to the pyridoxamine 5'-phosphate oxidase family.</text>
</comment>
<dbReference type="InterPro" id="IPR019576">
    <property type="entry name" value="Pyridoxamine_oxidase_dimer_C"/>
</dbReference>
<dbReference type="NCBIfam" id="TIGR00558">
    <property type="entry name" value="pdxH"/>
    <property type="match status" value="1"/>
</dbReference>
<comment type="catalytic activity">
    <reaction evidence="5">
        <text>pyridoxamine 5'-phosphate + O2 + H2O = pyridoxal 5'-phosphate + H2O2 + NH4(+)</text>
        <dbReference type="Rhea" id="RHEA:15817"/>
        <dbReference type="ChEBI" id="CHEBI:15377"/>
        <dbReference type="ChEBI" id="CHEBI:15379"/>
        <dbReference type="ChEBI" id="CHEBI:16240"/>
        <dbReference type="ChEBI" id="CHEBI:28938"/>
        <dbReference type="ChEBI" id="CHEBI:58451"/>
        <dbReference type="ChEBI" id="CHEBI:597326"/>
        <dbReference type="EC" id="1.4.3.5"/>
    </reaction>
</comment>
<comment type="function">
    <text evidence="5">Catalyzes the oxidation of either pyridoxine 5'-phosphate (PNP) or pyridoxamine 5'-phosphate (PMP) into pyridoxal 5'-phosphate (PLP).</text>
</comment>